<dbReference type="RefSeq" id="WP_135113529.1">
    <property type="nucleotide sequence ID" value="NZ_JADGLL010000006.1"/>
</dbReference>
<evidence type="ECO:0000259" key="1">
    <source>
        <dbReference type="Pfam" id="PF12697"/>
    </source>
</evidence>
<dbReference type="PANTHER" id="PTHR43689">
    <property type="entry name" value="HYDROLASE"/>
    <property type="match status" value="1"/>
</dbReference>
<evidence type="ECO:0000313" key="2">
    <source>
        <dbReference type="EMBL" id="TFU33677.1"/>
    </source>
</evidence>
<dbReference type="Gene3D" id="3.40.50.1820">
    <property type="entry name" value="alpha/beta hydrolase"/>
    <property type="match status" value="1"/>
</dbReference>
<proteinExistence type="predicted"/>
<comment type="caution">
    <text evidence="2">The sequence shown here is derived from an EMBL/GenBank/DDBJ whole genome shotgun (WGS) entry which is preliminary data.</text>
</comment>
<keyword evidence="3" id="KW-1185">Reference proteome</keyword>
<dbReference type="GO" id="GO:0016787">
    <property type="term" value="F:hydrolase activity"/>
    <property type="evidence" value="ECO:0007669"/>
    <property type="project" value="UniProtKB-KW"/>
</dbReference>
<reference evidence="2 3" key="1">
    <citation type="submission" date="2019-03" db="EMBL/GenBank/DDBJ databases">
        <title>Diversity of the mouse oral microbiome.</title>
        <authorList>
            <person name="Joseph S."/>
            <person name="Aduse-Opoku J."/>
            <person name="Curtis M."/>
            <person name="Wade W."/>
            <person name="Hashim A."/>
        </authorList>
    </citation>
    <scope>NUCLEOTIDE SEQUENCE [LARGE SCALE GENOMIC DNA]</scope>
    <source>
        <strain evidence="2 3">P1012</strain>
    </source>
</reference>
<dbReference type="InterPro" id="IPR000073">
    <property type="entry name" value="AB_hydrolase_1"/>
</dbReference>
<dbReference type="PRINTS" id="PR00412">
    <property type="entry name" value="EPOXHYDRLASE"/>
</dbReference>
<name>A0A4Y9FZC4_9MICO</name>
<dbReference type="InterPro" id="IPR000639">
    <property type="entry name" value="Epox_hydrolase-like"/>
</dbReference>
<dbReference type="AlphaFoldDB" id="A0A4Y9FZC4"/>
<dbReference type="OrthoDB" id="8444301at2"/>
<sequence length="243" mass="25790">MLLNVVEAGSGPRCAVLLHGMLGSAESWQRVVPLLVDAGYRVLALDLPGHGLSPRDPTMTLEGAADAVVDTVRAFVDHPPAVAIGHSYGALLLAAAAERMRPRLAVYVDAPLAFPGGADRDATLARYKRDKRVRTPQRLRETRSHYSEADAVVEGRAAERFDPATSASISAGPGGSWAPSPGSIVLRAEPSEFVTDADVRVLWEHGVDVRSIPGAAHTVWYSHFDAFVAALPEIFSPDVGGPS</sequence>
<dbReference type="SUPFAM" id="SSF53474">
    <property type="entry name" value="alpha/beta-Hydrolases"/>
    <property type="match status" value="1"/>
</dbReference>
<dbReference type="InterPro" id="IPR029058">
    <property type="entry name" value="AB_hydrolase_fold"/>
</dbReference>
<dbReference type="Proteomes" id="UP000298358">
    <property type="component" value="Unassembled WGS sequence"/>
</dbReference>
<accession>A0A4Y9FZC4</accession>
<gene>
    <name evidence="2" type="ORF">E4U02_04280</name>
</gene>
<dbReference type="PANTHER" id="PTHR43689:SF8">
    <property type="entry name" value="ALPHA_BETA-HYDROLASES SUPERFAMILY PROTEIN"/>
    <property type="match status" value="1"/>
</dbReference>
<dbReference type="Pfam" id="PF12697">
    <property type="entry name" value="Abhydrolase_6"/>
    <property type="match status" value="1"/>
</dbReference>
<evidence type="ECO:0000313" key="3">
    <source>
        <dbReference type="Proteomes" id="UP000298358"/>
    </source>
</evidence>
<keyword evidence="2" id="KW-0378">Hydrolase</keyword>
<dbReference type="EMBL" id="SPQB01000006">
    <property type="protein sequence ID" value="TFU33677.1"/>
    <property type="molecule type" value="Genomic_DNA"/>
</dbReference>
<protein>
    <submittedName>
        <fullName evidence="2">Alpha/beta fold hydrolase</fullName>
    </submittedName>
</protein>
<organism evidence="2 3">
    <name type="scientific">Microbacterium paludicola</name>
    <dbReference type="NCBI Taxonomy" id="300019"/>
    <lineage>
        <taxon>Bacteria</taxon>
        <taxon>Bacillati</taxon>
        <taxon>Actinomycetota</taxon>
        <taxon>Actinomycetes</taxon>
        <taxon>Micrococcales</taxon>
        <taxon>Microbacteriaceae</taxon>
        <taxon>Microbacterium</taxon>
    </lineage>
</organism>
<feature type="domain" description="AB hydrolase-1" evidence="1">
    <location>
        <begin position="16"/>
        <end position="230"/>
    </location>
</feature>